<keyword evidence="4" id="KW-0808">Transferase</keyword>
<keyword evidence="8" id="KW-0333">Golgi apparatus</keyword>
<dbReference type="AlphaFoldDB" id="A0AAW1QI03"/>
<evidence type="ECO:0000256" key="1">
    <source>
        <dbReference type="ARBA" id="ARBA00004394"/>
    </source>
</evidence>
<dbReference type="InterPro" id="IPR022751">
    <property type="entry name" value="Alpha_mannosyltransferase"/>
</dbReference>
<gene>
    <name evidence="12" type="ORF">WJX74_006283</name>
</gene>
<evidence type="ECO:0000256" key="11">
    <source>
        <dbReference type="SAM" id="MobiDB-lite"/>
    </source>
</evidence>
<protein>
    <submittedName>
        <fullName evidence="12">Uncharacterized protein</fullName>
    </submittedName>
</protein>
<organism evidence="12 13">
    <name type="scientific">Apatococcus lobatus</name>
    <dbReference type="NCBI Taxonomy" id="904363"/>
    <lineage>
        <taxon>Eukaryota</taxon>
        <taxon>Viridiplantae</taxon>
        <taxon>Chlorophyta</taxon>
        <taxon>core chlorophytes</taxon>
        <taxon>Trebouxiophyceae</taxon>
        <taxon>Chlorellales</taxon>
        <taxon>Chlorellaceae</taxon>
        <taxon>Apatococcus</taxon>
    </lineage>
</organism>
<dbReference type="Pfam" id="PF11051">
    <property type="entry name" value="Mannosyl_trans3"/>
    <property type="match status" value="2"/>
</dbReference>
<comment type="similarity">
    <text evidence="3">Belongs to the MNN1/MNT family.</text>
</comment>
<evidence type="ECO:0000313" key="12">
    <source>
        <dbReference type="EMBL" id="KAK9821051.1"/>
    </source>
</evidence>
<keyword evidence="13" id="KW-1185">Reference proteome</keyword>
<evidence type="ECO:0000256" key="3">
    <source>
        <dbReference type="ARBA" id="ARBA00009105"/>
    </source>
</evidence>
<dbReference type="SUPFAM" id="SSF53448">
    <property type="entry name" value="Nucleotide-diphospho-sugar transferases"/>
    <property type="match status" value="1"/>
</dbReference>
<evidence type="ECO:0000256" key="5">
    <source>
        <dbReference type="ARBA" id="ARBA00022692"/>
    </source>
</evidence>
<dbReference type="Proteomes" id="UP001438707">
    <property type="component" value="Unassembled WGS sequence"/>
</dbReference>
<dbReference type="GO" id="GO:0046354">
    <property type="term" value="P:mannan biosynthetic process"/>
    <property type="evidence" value="ECO:0007669"/>
    <property type="project" value="TreeGrafter"/>
</dbReference>
<keyword evidence="5" id="KW-0812">Transmembrane</keyword>
<sequence length="439" mass="49985">MLGGRSFSLRSHRQQVTEARSRGREQLTNCAALVILLREYYQCTLPIEVFYNGRAEHYPPALEIIEGYPGVRCTDASLFSPPVLHRNISISGYGFKVFALYMSSFEKVLMLDSDNLPLVEPGQLLAEQSFQKLGNLFWRDYFQRSGWNVPPPEVYEMLGLTPPWTNNPDWATSESGQLLFDRRRHADVLEWLWFIQTHFEYFEGMLLGDKDMFELAFTLADKAEEFAQVHIPPRVAVHEEREDGEWIQSAMLQSVDSGALAFYHRTTRGAKHGRDGEDNPLRRWWPDFITTPVTGHIGPAIIDFNKEKDVVSIKKAPFDAATFKCRSHKGGFRFWRHAVLKLSSKPRRILPEDLSYVRKGEFTSRSTSGPVLEPLAKGSDTTCVWDGSHRISKADFNADNGAQVAVQTLKAFEGALDRVLHHISSYSKEAPQKLGWTSI</sequence>
<dbReference type="PANTHER" id="PTHR31646:SF1">
    <property type="entry name" value="ALPHA-1,2-MANNOSYLTRANSFERASE MNN2"/>
    <property type="match status" value="1"/>
</dbReference>
<evidence type="ECO:0000256" key="6">
    <source>
        <dbReference type="ARBA" id="ARBA00022968"/>
    </source>
</evidence>
<evidence type="ECO:0000256" key="7">
    <source>
        <dbReference type="ARBA" id="ARBA00022989"/>
    </source>
</evidence>
<accession>A0AAW1QI03</accession>
<dbReference type="PANTHER" id="PTHR31646">
    <property type="entry name" value="ALPHA-1,2-MANNOSYLTRANSFERASE MNN2"/>
    <property type="match status" value="1"/>
</dbReference>
<dbReference type="EMBL" id="JALJOS010000041">
    <property type="protein sequence ID" value="KAK9821051.1"/>
    <property type="molecule type" value="Genomic_DNA"/>
</dbReference>
<evidence type="ECO:0000256" key="9">
    <source>
        <dbReference type="ARBA" id="ARBA00023136"/>
    </source>
</evidence>
<name>A0AAW1QI03_9CHLO</name>
<dbReference type="GO" id="GO:0000026">
    <property type="term" value="F:alpha-1,2-mannosyltransferase activity"/>
    <property type="evidence" value="ECO:0007669"/>
    <property type="project" value="TreeGrafter"/>
</dbReference>
<feature type="region of interest" description="Disordered" evidence="11">
    <location>
        <begin position="1"/>
        <end position="20"/>
    </location>
</feature>
<reference evidence="12 13" key="1">
    <citation type="journal article" date="2024" name="Nat. Commun.">
        <title>Phylogenomics reveals the evolutionary origins of lichenization in chlorophyte algae.</title>
        <authorList>
            <person name="Puginier C."/>
            <person name="Libourel C."/>
            <person name="Otte J."/>
            <person name="Skaloud P."/>
            <person name="Haon M."/>
            <person name="Grisel S."/>
            <person name="Petersen M."/>
            <person name="Berrin J.G."/>
            <person name="Delaux P.M."/>
            <person name="Dal Grande F."/>
            <person name="Keller J."/>
        </authorList>
    </citation>
    <scope>NUCLEOTIDE SEQUENCE [LARGE SCALE GENOMIC DNA]</scope>
    <source>
        <strain evidence="12 13">SAG 2145</strain>
    </source>
</reference>
<keyword evidence="6" id="KW-0735">Signal-anchor</keyword>
<evidence type="ECO:0000256" key="8">
    <source>
        <dbReference type="ARBA" id="ARBA00023034"/>
    </source>
</evidence>
<comment type="caution">
    <text evidence="12">The sequence shown here is derived from an EMBL/GenBank/DDBJ whole genome shotgun (WGS) entry which is preliminary data.</text>
</comment>
<evidence type="ECO:0000313" key="13">
    <source>
        <dbReference type="Proteomes" id="UP001438707"/>
    </source>
</evidence>
<evidence type="ECO:0000256" key="10">
    <source>
        <dbReference type="ARBA" id="ARBA00037847"/>
    </source>
</evidence>
<dbReference type="GO" id="GO:0000139">
    <property type="term" value="C:Golgi membrane"/>
    <property type="evidence" value="ECO:0007669"/>
    <property type="project" value="UniProtKB-SubCell"/>
</dbReference>
<comment type="subcellular location">
    <subcellularLocation>
        <location evidence="10">Endomembrane system</location>
        <topology evidence="10">Single-pass membrane protein</topology>
    </subcellularLocation>
    <subcellularLocation>
        <location evidence="1">Golgi apparatus membrane</location>
    </subcellularLocation>
    <subcellularLocation>
        <location evidence="2">Membrane</location>
        <topology evidence="2">Single-pass type II membrane protein</topology>
    </subcellularLocation>
</comment>
<evidence type="ECO:0000256" key="4">
    <source>
        <dbReference type="ARBA" id="ARBA00022679"/>
    </source>
</evidence>
<proteinExistence type="inferred from homology"/>
<keyword evidence="9" id="KW-0472">Membrane</keyword>
<keyword evidence="7" id="KW-1133">Transmembrane helix</keyword>
<dbReference type="InterPro" id="IPR029044">
    <property type="entry name" value="Nucleotide-diphossugar_trans"/>
</dbReference>
<evidence type="ECO:0000256" key="2">
    <source>
        <dbReference type="ARBA" id="ARBA00004606"/>
    </source>
</evidence>